<evidence type="ECO:0000313" key="2">
    <source>
        <dbReference type="EMBL" id="KAK2156161.1"/>
    </source>
</evidence>
<dbReference type="GO" id="GO:0005802">
    <property type="term" value="C:trans-Golgi network"/>
    <property type="evidence" value="ECO:0007669"/>
    <property type="project" value="TreeGrafter"/>
</dbReference>
<proteinExistence type="predicted"/>
<dbReference type="InterPro" id="IPR016024">
    <property type="entry name" value="ARM-type_fold"/>
</dbReference>
<dbReference type="PANTHER" id="PTHR14042">
    <property type="entry name" value="DOPEY-RELATED"/>
    <property type="match status" value="1"/>
</dbReference>
<organism evidence="2 3">
    <name type="scientific">Paralvinella palmiformis</name>
    <dbReference type="NCBI Taxonomy" id="53620"/>
    <lineage>
        <taxon>Eukaryota</taxon>
        <taxon>Metazoa</taxon>
        <taxon>Spiralia</taxon>
        <taxon>Lophotrochozoa</taxon>
        <taxon>Annelida</taxon>
        <taxon>Polychaeta</taxon>
        <taxon>Sedentaria</taxon>
        <taxon>Canalipalpata</taxon>
        <taxon>Terebellida</taxon>
        <taxon>Terebelliformia</taxon>
        <taxon>Alvinellidae</taxon>
        <taxon>Paralvinella</taxon>
    </lineage>
</organism>
<evidence type="ECO:0000313" key="3">
    <source>
        <dbReference type="Proteomes" id="UP001208570"/>
    </source>
</evidence>
<name>A0AAD9N5W2_9ANNE</name>
<feature type="domain" description="DOP1-like C-terminal" evidence="1">
    <location>
        <begin position="6"/>
        <end position="329"/>
    </location>
</feature>
<sequence>MLSAILKILNEFLQKIPEMFKDKKDQKDLQEIAQKLLEACNEIAGASLEQTTFFRRNLAVKPGPQIDVTVVDVDDNATDPESEEVAPAVIPELKDQQVTNRQYSVQALVIMAELTAGLLDMVYCGEEKDKVLPLLYSIMHNIFPYLKNHSTNNLPSFRACCQLLGSLSSFPNTRKAWRKEAFELLMDSAFFQMDELCIPYWRVIVDNLMTHDKTTFRDLLARVAVTQGTSLNLFSSREAEFEQRAHLLKRMSFTIFCSEVDQYQRSMPEIQERLSDSLRMPTVPSLQAQVFMCFRVLLLRISSQHVTSLWPTIITELIQVLLQIEQELCPEIEETKANTARLGNVDPSWSLGNGLNTRNNHGWFKLYLAACKLLDLALVLPAGQLPQFQLYRWAFTGDPGAPSSDVGGRHYRDPGFVPHVIRLARLFNNKFGEVPLLPYTLGRPLLTISYIKSINDLHPFFHTVATLAQSGESLLPATRKEHVESRMAKSFSAPDIQQLDSITMVTNHRLQRAKTAELEIEQIIEWDFLEPLPKGC</sequence>
<dbReference type="GO" id="GO:0006895">
    <property type="term" value="P:Golgi to endosome transport"/>
    <property type="evidence" value="ECO:0007669"/>
    <property type="project" value="InterPro"/>
</dbReference>
<dbReference type="Pfam" id="PF24598">
    <property type="entry name" value="DOP1_C"/>
    <property type="match status" value="1"/>
</dbReference>
<dbReference type="SUPFAM" id="SSF48371">
    <property type="entry name" value="ARM repeat"/>
    <property type="match status" value="1"/>
</dbReference>
<dbReference type="GO" id="GO:0005768">
    <property type="term" value="C:endosome"/>
    <property type="evidence" value="ECO:0007669"/>
    <property type="project" value="TreeGrafter"/>
</dbReference>
<dbReference type="Proteomes" id="UP001208570">
    <property type="component" value="Unassembled WGS sequence"/>
</dbReference>
<protein>
    <recommendedName>
        <fullName evidence="1">DOP1-like C-terminal domain-containing protein</fullName>
    </recommendedName>
</protein>
<dbReference type="AlphaFoldDB" id="A0AAD9N5W2"/>
<dbReference type="InterPro" id="IPR056457">
    <property type="entry name" value="DOP1_C"/>
</dbReference>
<dbReference type="GO" id="GO:0005829">
    <property type="term" value="C:cytosol"/>
    <property type="evidence" value="ECO:0007669"/>
    <property type="project" value="GOC"/>
</dbReference>
<accession>A0AAD9N5W2</accession>
<gene>
    <name evidence="2" type="ORF">LSH36_220g03008</name>
</gene>
<evidence type="ECO:0000259" key="1">
    <source>
        <dbReference type="Pfam" id="PF24598"/>
    </source>
</evidence>
<dbReference type="InterPro" id="IPR040314">
    <property type="entry name" value="DOP1"/>
</dbReference>
<keyword evidence="3" id="KW-1185">Reference proteome</keyword>
<comment type="caution">
    <text evidence="2">The sequence shown here is derived from an EMBL/GenBank/DDBJ whole genome shotgun (WGS) entry which is preliminary data.</text>
</comment>
<reference evidence="2" key="1">
    <citation type="journal article" date="2023" name="Mol. Biol. Evol.">
        <title>Third-Generation Sequencing Reveals the Adaptive Role of the Epigenome in Three Deep-Sea Polychaetes.</title>
        <authorList>
            <person name="Perez M."/>
            <person name="Aroh O."/>
            <person name="Sun Y."/>
            <person name="Lan Y."/>
            <person name="Juniper S.K."/>
            <person name="Young C.R."/>
            <person name="Angers B."/>
            <person name="Qian P.Y."/>
        </authorList>
    </citation>
    <scope>NUCLEOTIDE SEQUENCE</scope>
    <source>
        <strain evidence="2">P08H-3</strain>
    </source>
</reference>
<dbReference type="PANTHER" id="PTHR14042:SF24">
    <property type="entry name" value="PROTEIN DOPEY-1 HOMOLOG"/>
    <property type="match status" value="1"/>
</dbReference>
<dbReference type="EMBL" id="JAODUP010000220">
    <property type="protein sequence ID" value="KAK2156161.1"/>
    <property type="molecule type" value="Genomic_DNA"/>
</dbReference>